<sequence length="318" mass="34762">MPGTTLNPSMSFDPFTSSFGAAEPIYQDFSPDSLFNSFEDFGTDFNSDSTGSPVSPISPVLSASSFGAADDWMSWENAKSTSRSKPLKTEPLDDSVFTNIPARTLSMSPAINPMDLAMPPNDFDFMSEGISNPLPMFQPPQLKMSSVVPAQPQLPKVEQAAPARRANPPSLKRKSSTSASEDEDLSPPPANRRNPTIKREKGSSQGPKKTAHNMIEKRYRTNLNDKIAQLRDSVPALRVVAQRLDQPCEDGAEDENLDDSVSPAPKLNKATILSKATEYIAQLERRNLGLETENNAIRGRMEGLEMLLMSRGGGNVWN</sequence>
<feature type="domain" description="BHLH" evidence="3">
    <location>
        <begin position="207"/>
        <end position="283"/>
    </location>
</feature>
<evidence type="ECO:0000313" key="5">
    <source>
        <dbReference type="Proteomes" id="UP001283341"/>
    </source>
</evidence>
<evidence type="ECO:0000256" key="2">
    <source>
        <dbReference type="SAM" id="MobiDB-lite"/>
    </source>
</evidence>
<dbReference type="GO" id="GO:0046983">
    <property type="term" value="F:protein dimerization activity"/>
    <property type="evidence" value="ECO:0007669"/>
    <property type="project" value="InterPro"/>
</dbReference>
<feature type="region of interest" description="Disordered" evidence="2">
    <location>
        <begin position="154"/>
        <end position="212"/>
    </location>
</feature>
<protein>
    <submittedName>
        <fullName evidence="4">Helix-loop-helix DNA-binding domain-containing protein</fullName>
    </submittedName>
</protein>
<keyword evidence="4" id="KW-0238">DNA-binding</keyword>
<comment type="caution">
    <text evidence="4">The sequence shown here is derived from an EMBL/GenBank/DDBJ whole genome shotgun (WGS) entry which is preliminary data.</text>
</comment>
<dbReference type="Pfam" id="PF00010">
    <property type="entry name" value="HLH"/>
    <property type="match status" value="1"/>
</dbReference>
<dbReference type="AlphaFoldDB" id="A0AAE0MGC3"/>
<keyword evidence="1" id="KW-0175">Coiled coil</keyword>
<dbReference type="SMART" id="SM00353">
    <property type="entry name" value="HLH"/>
    <property type="match status" value="1"/>
</dbReference>
<gene>
    <name evidence="4" type="ORF">B0H66DRAFT_92455</name>
</gene>
<accession>A0AAE0MGC3</accession>
<dbReference type="GO" id="GO:0003677">
    <property type="term" value="F:DNA binding"/>
    <property type="evidence" value="ECO:0007669"/>
    <property type="project" value="UniProtKB-KW"/>
</dbReference>
<dbReference type="InterPro" id="IPR036638">
    <property type="entry name" value="HLH_DNA-bd_sf"/>
</dbReference>
<dbReference type="PANTHER" id="PTHR47336:SF2">
    <property type="entry name" value="TRANSCRIPTION FACTOR HMS1-RELATED"/>
    <property type="match status" value="1"/>
</dbReference>
<dbReference type="Proteomes" id="UP001283341">
    <property type="component" value="Unassembled WGS sequence"/>
</dbReference>
<reference evidence="4" key="1">
    <citation type="journal article" date="2023" name="Mol. Phylogenet. Evol.">
        <title>Genome-scale phylogeny and comparative genomics of the fungal order Sordariales.</title>
        <authorList>
            <person name="Hensen N."/>
            <person name="Bonometti L."/>
            <person name="Westerberg I."/>
            <person name="Brannstrom I.O."/>
            <person name="Guillou S."/>
            <person name="Cros-Aarteil S."/>
            <person name="Calhoun S."/>
            <person name="Haridas S."/>
            <person name="Kuo A."/>
            <person name="Mondo S."/>
            <person name="Pangilinan J."/>
            <person name="Riley R."/>
            <person name="LaButti K."/>
            <person name="Andreopoulos B."/>
            <person name="Lipzen A."/>
            <person name="Chen C."/>
            <person name="Yan M."/>
            <person name="Daum C."/>
            <person name="Ng V."/>
            <person name="Clum A."/>
            <person name="Steindorff A."/>
            <person name="Ohm R.A."/>
            <person name="Martin F."/>
            <person name="Silar P."/>
            <person name="Natvig D.O."/>
            <person name="Lalanne C."/>
            <person name="Gautier V."/>
            <person name="Ament-Velasquez S.L."/>
            <person name="Kruys A."/>
            <person name="Hutchinson M.I."/>
            <person name="Powell A.J."/>
            <person name="Barry K."/>
            <person name="Miller A.N."/>
            <person name="Grigoriev I.V."/>
            <person name="Debuchy R."/>
            <person name="Gladieux P."/>
            <person name="Hiltunen Thoren M."/>
            <person name="Johannesson H."/>
        </authorList>
    </citation>
    <scope>NUCLEOTIDE SEQUENCE</scope>
    <source>
        <strain evidence="4">CBS 118394</strain>
    </source>
</reference>
<evidence type="ECO:0000313" key="4">
    <source>
        <dbReference type="EMBL" id="KAK3331175.1"/>
    </source>
</evidence>
<reference evidence="4" key="2">
    <citation type="submission" date="2023-06" db="EMBL/GenBank/DDBJ databases">
        <authorList>
            <consortium name="Lawrence Berkeley National Laboratory"/>
            <person name="Haridas S."/>
            <person name="Hensen N."/>
            <person name="Bonometti L."/>
            <person name="Westerberg I."/>
            <person name="Brannstrom I.O."/>
            <person name="Guillou S."/>
            <person name="Cros-Aarteil S."/>
            <person name="Calhoun S."/>
            <person name="Kuo A."/>
            <person name="Mondo S."/>
            <person name="Pangilinan J."/>
            <person name="Riley R."/>
            <person name="Labutti K."/>
            <person name="Andreopoulos B."/>
            <person name="Lipzen A."/>
            <person name="Chen C."/>
            <person name="Yanf M."/>
            <person name="Daum C."/>
            <person name="Ng V."/>
            <person name="Clum A."/>
            <person name="Steindorff A."/>
            <person name="Ohm R."/>
            <person name="Martin F."/>
            <person name="Silar P."/>
            <person name="Natvig D."/>
            <person name="Lalanne C."/>
            <person name="Gautier V."/>
            <person name="Ament-Velasquez S.L."/>
            <person name="Kruys A."/>
            <person name="Hutchinson M.I."/>
            <person name="Powell A.J."/>
            <person name="Barry K."/>
            <person name="Miller A.N."/>
            <person name="Grigoriev I.V."/>
            <person name="Debuchy R."/>
            <person name="Gladieux P."/>
            <person name="Thoren M.H."/>
            <person name="Johannesson H."/>
        </authorList>
    </citation>
    <scope>NUCLEOTIDE SEQUENCE</scope>
    <source>
        <strain evidence="4">CBS 118394</strain>
    </source>
</reference>
<dbReference type="Gene3D" id="4.10.280.10">
    <property type="entry name" value="Helix-loop-helix DNA-binding domain"/>
    <property type="match status" value="1"/>
</dbReference>
<dbReference type="PROSITE" id="PS50888">
    <property type="entry name" value="BHLH"/>
    <property type="match status" value="1"/>
</dbReference>
<dbReference type="EMBL" id="JAUEDM010000001">
    <property type="protein sequence ID" value="KAK3331175.1"/>
    <property type="molecule type" value="Genomic_DNA"/>
</dbReference>
<dbReference type="InterPro" id="IPR052099">
    <property type="entry name" value="Regulatory_TF_Diverse"/>
</dbReference>
<dbReference type="CDD" id="cd11399">
    <property type="entry name" value="bHLHzip_scHMS1_like"/>
    <property type="match status" value="1"/>
</dbReference>
<keyword evidence="5" id="KW-1185">Reference proteome</keyword>
<name>A0AAE0MGC3_9PEZI</name>
<dbReference type="InterPro" id="IPR011598">
    <property type="entry name" value="bHLH_dom"/>
</dbReference>
<dbReference type="PANTHER" id="PTHR47336">
    <property type="entry name" value="TRANSCRIPTION FACTOR HMS1-RELATED"/>
    <property type="match status" value="1"/>
</dbReference>
<proteinExistence type="predicted"/>
<evidence type="ECO:0000256" key="1">
    <source>
        <dbReference type="SAM" id="Coils"/>
    </source>
</evidence>
<dbReference type="SUPFAM" id="SSF47459">
    <property type="entry name" value="HLH, helix-loop-helix DNA-binding domain"/>
    <property type="match status" value="1"/>
</dbReference>
<evidence type="ECO:0000259" key="3">
    <source>
        <dbReference type="PROSITE" id="PS50888"/>
    </source>
</evidence>
<feature type="coiled-coil region" evidence="1">
    <location>
        <begin position="273"/>
        <end position="300"/>
    </location>
</feature>
<organism evidence="4 5">
    <name type="scientific">Apodospora peruviana</name>
    <dbReference type="NCBI Taxonomy" id="516989"/>
    <lineage>
        <taxon>Eukaryota</taxon>
        <taxon>Fungi</taxon>
        <taxon>Dikarya</taxon>
        <taxon>Ascomycota</taxon>
        <taxon>Pezizomycotina</taxon>
        <taxon>Sordariomycetes</taxon>
        <taxon>Sordariomycetidae</taxon>
        <taxon>Sordariales</taxon>
        <taxon>Lasiosphaeriaceae</taxon>
        <taxon>Apodospora</taxon>
    </lineage>
</organism>